<feature type="transmembrane region" description="Helical" evidence="7">
    <location>
        <begin position="365"/>
        <end position="386"/>
    </location>
</feature>
<keyword evidence="6 7" id="KW-0472">Membrane</keyword>
<sequence>MLPNGRRFQWPQDRPDPVIQSVTSLAADDGTNGIEILTFLHLGCHVGLSILSIHVGVAISATDATAIYNYPLGSNANYTFALNIPDGSNDLYFHLSGPASYSWVAVGTGARMENSLMIVAYSSADGKNVTVSPRLASGESEPVYSTSIDVTLLDGTGLANNIMTVNGRCNNCTSWKTGSLDVKSSSQPWNFALGPSGSSVRMLRSDSKTASIERHSKYGVFNVDMVHATGGSGSLPSSYTTSQGTQSEEFKSDSNWPSIIHAVAACIAIIFLFPFGAILLRVYPKSVRWHWVNQTLSSCIAIVGLVIGFYLSTQFTKSQSWGSTHQIIGIIILLAIILQWAMGFWHHLQYKKTQSATKFGVVHRYFGFIVIFLAIINGGIGLSWSYASTGAIVGYSVLVAVVSAVFIGLLGWARLGSRRGAKGFHRQSEEELSDYRTSGDHLNSDMDRGMAWR</sequence>
<dbReference type="OrthoDB" id="19261at2759"/>
<keyword evidence="11" id="KW-1185">Reference proteome</keyword>
<name>A0A8J8W7I5_9EURO</name>
<feature type="transmembrane region" description="Helical" evidence="7">
    <location>
        <begin position="259"/>
        <end position="283"/>
    </location>
</feature>
<dbReference type="Proteomes" id="UP000631181">
    <property type="component" value="Unassembled WGS sequence"/>
</dbReference>
<dbReference type="InterPro" id="IPR005018">
    <property type="entry name" value="DOMON_domain"/>
</dbReference>
<evidence type="ECO:0000256" key="6">
    <source>
        <dbReference type="ARBA" id="ARBA00023136"/>
    </source>
</evidence>
<dbReference type="PROSITE" id="PS50939">
    <property type="entry name" value="CYTOCHROME_B561"/>
    <property type="match status" value="1"/>
</dbReference>
<dbReference type="Gene3D" id="1.20.120.1770">
    <property type="match status" value="1"/>
</dbReference>
<dbReference type="Pfam" id="PF03188">
    <property type="entry name" value="Cytochrom_B561"/>
    <property type="match status" value="1"/>
</dbReference>
<dbReference type="PANTHER" id="PTHR47797">
    <property type="entry name" value="DEHYDROGENASE, PUTATIVE (AFU_ORTHOLOGUE AFUA_8G05805)-RELATED"/>
    <property type="match status" value="1"/>
</dbReference>
<evidence type="ECO:0000259" key="8">
    <source>
        <dbReference type="PROSITE" id="PS50836"/>
    </source>
</evidence>
<proteinExistence type="predicted"/>
<evidence type="ECO:0000313" key="10">
    <source>
        <dbReference type="EMBL" id="KAF7718423.1"/>
    </source>
</evidence>
<dbReference type="SMART" id="SM00664">
    <property type="entry name" value="DoH"/>
    <property type="match status" value="1"/>
</dbReference>
<organism evidence="10 11">
    <name type="scientific">Penicillium ucsense</name>
    <dbReference type="NCBI Taxonomy" id="2839758"/>
    <lineage>
        <taxon>Eukaryota</taxon>
        <taxon>Fungi</taxon>
        <taxon>Dikarya</taxon>
        <taxon>Ascomycota</taxon>
        <taxon>Pezizomycotina</taxon>
        <taxon>Eurotiomycetes</taxon>
        <taxon>Eurotiomycetidae</taxon>
        <taxon>Eurotiales</taxon>
        <taxon>Aspergillaceae</taxon>
        <taxon>Penicillium</taxon>
    </lineage>
</organism>
<comment type="caution">
    <text evidence="10">The sequence shown here is derived from an EMBL/GenBank/DDBJ whole genome shotgun (WGS) entry which is preliminary data.</text>
</comment>
<feature type="domain" description="DOMON" evidence="8">
    <location>
        <begin position="76"/>
        <end position="194"/>
    </location>
</feature>
<comment type="subcellular location">
    <subcellularLocation>
        <location evidence="1">Membrane</location>
    </subcellularLocation>
</comment>
<keyword evidence="2" id="KW-0813">Transport</keyword>
<evidence type="ECO:0000313" key="11">
    <source>
        <dbReference type="Proteomes" id="UP000631181"/>
    </source>
</evidence>
<evidence type="ECO:0000256" key="5">
    <source>
        <dbReference type="ARBA" id="ARBA00022989"/>
    </source>
</evidence>
<gene>
    <name evidence="10" type="ORF">PECM_002104</name>
</gene>
<dbReference type="PANTHER" id="PTHR47797:SF1">
    <property type="entry name" value="CYTOCHROME B561 DOMAIN-CONTAINING PROTEIN-RELATED"/>
    <property type="match status" value="1"/>
</dbReference>
<dbReference type="Gene3D" id="2.60.40.1210">
    <property type="entry name" value="Cellobiose dehydrogenase, cytochrome domain"/>
    <property type="match status" value="1"/>
</dbReference>
<evidence type="ECO:0000256" key="2">
    <source>
        <dbReference type="ARBA" id="ARBA00022448"/>
    </source>
</evidence>
<keyword evidence="5 7" id="KW-1133">Transmembrane helix</keyword>
<evidence type="ECO:0000256" key="1">
    <source>
        <dbReference type="ARBA" id="ARBA00004370"/>
    </source>
</evidence>
<keyword evidence="4" id="KW-0249">Electron transport</keyword>
<dbReference type="GO" id="GO:0016020">
    <property type="term" value="C:membrane"/>
    <property type="evidence" value="ECO:0007669"/>
    <property type="project" value="UniProtKB-SubCell"/>
</dbReference>
<evidence type="ECO:0000256" key="4">
    <source>
        <dbReference type="ARBA" id="ARBA00022982"/>
    </source>
</evidence>
<reference evidence="10" key="1">
    <citation type="journal article" date="2020" name="Front. Microbiol.">
        <title>Gene regulatory networks of Penicillium echinulatum 2HH and Penicillium oxalicum 114-2 inferred by a computational biology approach.</title>
        <authorList>
            <person name="Lenz A.R."/>
            <person name="Galan-Vasquez E."/>
            <person name="Balbinot E."/>
            <person name="De Abreu F.P."/>
            <person name="De Oliveira N.S."/>
            <person name="Da Rosa L.O."/>
            <person name="De Avila E Silva S."/>
            <person name="Camassola M."/>
            <person name="Dillon A.J.P."/>
            <person name="Perez-Rueda E."/>
        </authorList>
    </citation>
    <scope>NUCLEOTIDE SEQUENCE</scope>
    <source>
        <strain evidence="10">S1M29</strain>
    </source>
</reference>
<evidence type="ECO:0000259" key="9">
    <source>
        <dbReference type="PROSITE" id="PS50939"/>
    </source>
</evidence>
<dbReference type="Pfam" id="PF16010">
    <property type="entry name" value="CDH-cyt"/>
    <property type="match status" value="1"/>
</dbReference>
<keyword evidence="3 7" id="KW-0812">Transmembrane</keyword>
<dbReference type="CDD" id="cd09630">
    <property type="entry name" value="CDH_like_cytochrome"/>
    <property type="match status" value="1"/>
</dbReference>
<evidence type="ECO:0000256" key="3">
    <source>
        <dbReference type="ARBA" id="ARBA00022692"/>
    </source>
</evidence>
<dbReference type="SUPFAM" id="SSF49344">
    <property type="entry name" value="CBD9-like"/>
    <property type="match status" value="1"/>
</dbReference>
<dbReference type="InterPro" id="IPR006593">
    <property type="entry name" value="Cyt_b561/ferric_Rdtase_TM"/>
</dbReference>
<feature type="domain" description="Cytochrome b561" evidence="9">
    <location>
        <begin position="225"/>
        <end position="418"/>
    </location>
</feature>
<dbReference type="InterPro" id="IPR015920">
    <property type="entry name" value="Cellobiose_DH-like_cyt"/>
</dbReference>
<feature type="transmembrane region" description="Helical" evidence="7">
    <location>
        <begin position="295"/>
        <end position="313"/>
    </location>
</feature>
<dbReference type="EMBL" id="WIWV01000015">
    <property type="protein sequence ID" value="KAF7718423.1"/>
    <property type="molecule type" value="Genomic_DNA"/>
</dbReference>
<feature type="transmembrane region" description="Helical" evidence="7">
    <location>
        <begin position="325"/>
        <end position="345"/>
    </location>
</feature>
<dbReference type="SMART" id="SM00665">
    <property type="entry name" value="B561"/>
    <property type="match status" value="1"/>
</dbReference>
<protein>
    <recommendedName>
        <fullName evidence="12">DOMON domain-containing protein</fullName>
    </recommendedName>
</protein>
<feature type="transmembrane region" description="Helical" evidence="7">
    <location>
        <begin position="392"/>
        <end position="413"/>
    </location>
</feature>
<dbReference type="AlphaFoldDB" id="A0A8J8W7I5"/>
<evidence type="ECO:0000256" key="7">
    <source>
        <dbReference type="SAM" id="Phobius"/>
    </source>
</evidence>
<accession>A0A8J8W7I5</accession>
<dbReference type="CDD" id="cd08760">
    <property type="entry name" value="Cyt_b561_FRRS1_like"/>
    <property type="match status" value="1"/>
</dbReference>
<evidence type="ECO:0008006" key="12">
    <source>
        <dbReference type="Google" id="ProtNLM"/>
    </source>
</evidence>
<dbReference type="PROSITE" id="PS50836">
    <property type="entry name" value="DOMON"/>
    <property type="match status" value="1"/>
</dbReference>